<evidence type="ECO:0000313" key="4">
    <source>
        <dbReference type="Proteomes" id="UP000320496"/>
    </source>
</evidence>
<dbReference type="AlphaFoldDB" id="A0A517ZDD7"/>
<dbReference type="OrthoDB" id="291325at2"/>
<evidence type="ECO:0008006" key="5">
    <source>
        <dbReference type="Google" id="ProtNLM"/>
    </source>
</evidence>
<keyword evidence="2" id="KW-0732">Signal</keyword>
<gene>
    <name evidence="3" type="ORF">Mal4_48540</name>
</gene>
<protein>
    <recommendedName>
        <fullName evidence="5">Lipoprotein</fullName>
    </recommendedName>
</protein>
<feature type="compositionally biased region" description="Basic and acidic residues" evidence="1">
    <location>
        <begin position="35"/>
        <end position="51"/>
    </location>
</feature>
<evidence type="ECO:0000256" key="1">
    <source>
        <dbReference type="SAM" id="MobiDB-lite"/>
    </source>
</evidence>
<feature type="region of interest" description="Disordered" evidence="1">
    <location>
        <begin position="35"/>
        <end position="56"/>
    </location>
</feature>
<proteinExistence type="predicted"/>
<dbReference type="RefSeq" id="WP_145371783.1">
    <property type="nucleotide sequence ID" value="NZ_CP036275.1"/>
</dbReference>
<reference evidence="3 4" key="1">
    <citation type="submission" date="2019-02" db="EMBL/GenBank/DDBJ databases">
        <title>Deep-cultivation of Planctomycetes and their phenomic and genomic characterization uncovers novel biology.</title>
        <authorList>
            <person name="Wiegand S."/>
            <person name="Jogler M."/>
            <person name="Boedeker C."/>
            <person name="Pinto D."/>
            <person name="Vollmers J."/>
            <person name="Rivas-Marin E."/>
            <person name="Kohn T."/>
            <person name="Peeters S.H."/>
            <person name="Heuer A."/>
            <person name="Rast P."/>
            <person name="Oberbeckmann S."/>
            <person name="Bunk B."/>
            <person name="Jeske O."/>
            <person name="Meyerdierks A."/>
            <person name="Storesund J.E."/>
            <person name="Kallscheuer N."/>
            <person name="Luecker S."/>
            <person name="Lage O.M."/>
            <person name="Pohl T."/>
            <person name="Merkel B.J."/>
            <person name="Hornburger P."/>
            <person name="Mueller R.-W."/>
            <person name="Bruemmer F."/>
            <person name="Labrenz M."/>
            <person name="Spormann A.M."/>
            <person name="Op den Camp H."/>
            <person name="Overmann J."/>
            <person name="Amann R."/>
            <person name="Jetten M.S.M."/>
            <person name="Mascher T."/>
            <person name="Medema M.H."/>
            <person name="Devos D.P."/>
            <person name="Kaster A.-K."/>
            <person name="Ovreas L."/>
            <person name="Rohde M."/>
            <person name="Galperin M.Y."/>
            <person name="Jogler C."/>
        </authorList>
    </citation>
    <scope>NUCLEOTIDE SEQUENCE [LARGE SCALE GENOMIC DNA]</scope>
    <source>
        <strain evidence="3 4">Mal4</strain>
    </source>
</reference>
<dbReference type="KEGG" id="mri:Mal4_48540"/>
<evidence type="ECO:0000313" key="3">
    <source>
        <dbReference type="EMBL" id="QDU40496.1"/>
    </source>
</evidence>
<feature type="compositionally biased region" description="Low complexity" evidence="1">
    <location>
        <begin position="88"/>
        <end position="108"/>
    </location>
</feature>
<feature type="chain" id="PRO_5021895965" description="Lipoprotein" evidence="2">
    <location>
        <begin position="20"/>
        <end position="108"/>
    </location>
</feature>
<feature type="region of interest" description="Disordered" evidence="1">
    <location>
        <begin position="86"/>
        <end position="108"/>
    </location>
</feature>
<dbReference type="Proteomes" id="UP000320496">
    <property type="component" value="Chromosome"/>
</dbReference>
<evidence type="ECO:0000256" key="2">
    <source>
        <dbReference type="SAM" id="SignalP"/>
    </source>
</evidence>
<organism evidence="3 4">
    <name type="scientific">Maioricimonas rarisocia</name>
    <dbReference type="NCBI Taxonomy" id="2528026"/>
    <lineage>
        <taxon>Bacteria</taxon>
        <taxon>Pseudomonadati</taxon>
        <taxon>Planctomycetota</taxon>
        <taxon>Planctomycetia</taxon>
        <taxon>Planctomycetales</taxon>
        <taxon>Planctomycetaceae</taxon>
        <taxon>Maioricimonas</taxon>
    </lineage>
</organism>
<keyword evidence="4" id="KW-1185">Reference proteome</keyword>
<dbReference type="PROSITE" id="PS51257">
    <property type="entry name" value="PROKAR_LIPOPROTEIN"/>
    <property type="match status" value="1"/>
</dbReference>
<feature type="signal peptide" evidence="2">
    <location>
        <begin position="1"/>
        <end position="19"/>
    </location>
</feature>
<accession>A0A517ZDD7</accession>
<name>A0A517ZDD7_9PLAN</name>
<sequence length="108" mass="12105" precursor="true">MRVACTLLALLLFSGCLSPWNTRLPEVMPRGAEYERREAQIQDPFPDERIGPDTGFRPLQYEQQRSEAQSAKDRNYASFLRQQFGVQGAPATPPDGATAPAYPHAVRQ</sequence>
<dbReference type="EMBL" id="CP036275">
    <property type="protein sequence ID" value="QDU40496.1"/>
    <property type="molecule type" value="Genomic_DNA"/>
</dbReference>